<gene>
    <name evidence="1" type="ordered locus">Cpar_1521</name>
</gene>
<keyword evidence="2" id="KW-1185">Reference proteome</keyword>
<name>B3QPR6_CHLP8</name>
<dbReference type="Pfam" id="PF12694">
    <property type="entry name" value="cpYpsA"/>
    <property type="match status" value="1"/>
</dbReference>
<proteinExistence type="predicted"/>
<dbReference type="Gene3D" id="3.40.50.450">
    <property type="match status" value="1"/>
</dbReference>
<dbReference type="STRING" id="517417.Cpar_1521"/>
<dbReference type="EMBL" id="CP001099">
    <property type="protein sequence ID" value="ACF11919.1"/>
    <property type="molecule type" value="Genomic_DNA"/>
</dbReference>
<dbReference type="KEGG" id="cpc:Cpar_1521"/>
<sequence length="161" mass="17613">MRMLTRIVSGGQTGVDRGALDAAIAAGLEHGGWCPRGRRAEDDEIPQRYRLRETPSPRYEARTEWNVRDSDGTLVLVTGALSGGTKLTVECARKFERPCMIVDLGKASDVQAVVEWIGENGIEVLNVAGPRESESPGVTFDTRRFVAEIIDRDRSRTPAGS</sequence>
<dbReference type="Proteomes" id="UP000008811">
    <property type="component" value="Chromosome"/>
</dbReference>
<evidence type="ECO:0000313" key="2">
    <source>
        <dbReference type="Proteomes" id="UP000008811"/>
    </source>
</evidence>
<dbReference type="HOGENOM" id="CLU_108850_0_0_10"/>
<evidence type="ECO:0000313" key="1">
    <source>
        <dbReference type="EMBL" id="ACF11919.1"/>
    </source>
</evidence>
<dbReference type="InterPro" id="IPR024755">
    <property type="entry name" value="cpYpsA"/>
</dbReference>
<protein>
    <recommendedName>
        <fullName evidence="3">Molybdenum cofactor carrier</fullName>
    </recommendedName>
</protein>
<organism evidence="1 2">
    <name type="scientific">Chlorobaculum parvum (strain DSM 263 / NCIMB 8327)</name>
    <name type="common">Chlorobium vibrioforme subsp. thiosulfatophilum</name>
    <dbReference type="NCBI Taxonomy" id="517417"/>
    <lineage>
        <taxon>Bacteria</taxon>
        <taxon>Pseudomonadati</taxon>
        <taxon>Chlorobiota</taxon>
        <taxon>Chlorobiia</taxon>
        <taxon>Chlorobiales</taxon>
        <taxon>Chlorobiaceae</taxon>
        <taxon>Chlorobaculum</taxon>
    </lineage>
</organism>
<reference evidence="1" key="1">
    <citation type="submission" date="2008-06" db="EMBL/GenBank/DDBJ databases">
        <title>Complete sequence of Chlorobaculum parvum NCIB 8327.</title>
        <authorList>
            <consortium name="US DOE Joint Genome Institute"/>
            <person name="Lucas S."/>
            <person name="Copeland A."/>
            <person name="Lapidus A."/>
            <person name="Glavina del Rio T."/>
            <person name="Dalin E."/>
            <person name="Tice H."/>
            <person name="Bruce D."/>
            <person name="Goodwin L."/>
            <person name="Pitluck S."/>
            <person name="Schmutz J."/>
            <person name="Larimer F."/>
            <person name="Land M."/>
            <person name="Hauser L."/>
            <person name="Kyrpides N."/>
            <person name="Mikhailova N."/>
            <person name="Zhao F."/>
            <person name="Li T."/>
            <person name="Liu Z."/>
            <person name="Overmann J."/>
            <person name="Bryant D.A."/>
            <person name="Richardson P."/>
        </authorList>
    </citation>
    <scope>NUCLEOTIDE SEQUENCE [LARGE SCALE GENOMIC DNA]</scope>
    <source>
        <strain evidence="1">NCIB 8327</strain>
    </source>
</reference>
<dbReference type="AlphaFoldDB" id="B3QPR6"/>
<dbReference type="SUPFAM" id="SSF102405">
    <property type="entry name" value="MCP/YpsA-like"/>
    <property type="match status" value="1"/>
</dbReference>
<accession>B3QPR6</accession>
<dbReference type="eggNOG" id="COG0758">
    <property type="taxonomic scope" value="Bacteria"/>
</dbReference>
<evidence type="ECO:0008006" key="3">
    <source>
        <dbReference type="Google" id="ProtNLM"/>
    </source>
</evidence>